<evidence type="ECO:0000259" key="2">
    <source>
        <dbReference type="Pfam" id="PF07589"/>
    </source>
</evidence>
<name>A0A6L6Q136_9BURK</name>
<dbReference type="Pfam" id="PF07589">
    <property type="entry name" value="PEP-CTERM"/>
    <property type="match status" value="1"/>
</dbReference>
<gene>
    <name evidence="3" type="ORF">GM668_13295</name>
</gene>
<evidence type="ECO:0000313" key="4">
    <source>
        <dbReference type="Proteomes" id="UP000484015"/>
    </source>
</evidence>
<protein>
    <submittedName>
        <fullName evidence="3">PEP-CTERM sorting domain-containing protein</fullName>
    </submittedName>
</protein>
<sequence>MDVGPLLTAPDGTPVTMKSTLIVGYTEVPEPGTLVLLGLGWAGLLATACQARRRGHGGRVTPPGQPHPSSWSAA</sequence>
<feature type="region of interest" description="Disordered" evidence="1">
    <location>
        <begin position="53"/>
        <end position="74"/>
    </location>
</feature>
<dbReference type="EMBL" id="WNLA01000007">
    <property type="protein sequence ID" value="MTW03061.1"/>
    <property type="molecule type" value="Genomic_DNA"/>
</dbReference>
<dbReference type="AlphaFoldDB" id="A0A6L6Q136"/>
<reference evidence="3 4" key="1">
    <citation type="submission" date="2019-11" db="EMBL/GenBank/DDBJ databases">
        <title>Type strains purchased from KCTC, JCM and DSMZ.</title>
        <authorList>
            <person name="Lu H."/>
        </authorList>
    </citation>
    <scope>NUCLEOTIDE SEQUENCE [LARGE SCALE GENOMIC DNA]</scope>
    <source>
        <strain evidence="3 4">KCTC 42409</strain>
    </source>
</reference>
<dbReference type="Proteomes" id="UP000484015">
    <property type="component" value="Unassembled WGS sequence"/>
</dbReference>
<accession>A0A6L6Q136</accession>
<organism evidence="3 4">
    <name type="scientific">Pseudoduganella ginsengisoli</name>
    <dbReference type="NCBI Taxonomy" id="1462440"/>
    <lineage>
        <taxon>Bacteria</taxon>
        <taxon>Pseudomonadati</taxon>
        <taxon>Pseudomonadota</taxon>
        <taxon>Betaproteobacteria</taxon>
        <taxon>Burkholderiales</taxon>
        <taxon>Oxalobacteraceae</taxon>
        <taxon>Telluria group</taxon>
        <taxon>Pseudoduganella</taxon>
    </lineage>
</organism>
<evidence type="ECO:0000256" key="1">
    <source>
        <dbReference type="SAM" id="MobiDB-lite"/>
    </source>
</evidence>
<keyword evidence="4" id="KW-1185">Reference proteome</keyword>
<feature type="domain" description="Ice-binding protein C-terminal" evidence="2">
    <location>
        <begin position="28"/>
        <end position="53"/>
    </location>
</feature>
<dbReference type="InterPro" id="IPR013424">
    <property type="entry name" value="Ice-binding_C"/>
</dbReference>
<comment type="caution">
    <text evidence="3">The sequence shown here is derived from an EMBL/GenBank/DDBJ whole genome shotgun (WGS) entry which is preliminary data.</text>
</comment>
<proteinExistence type="predicted"/>
<evidence type="ECO:0000313" key="3">
    <source>
        <dbReference type="EMBL" id="MTW03061.1"/>
    </source>
</evidence>